<dbReference type="SMART" id="SM00363">
    <property type="entry name" value="S4"/>
    <property type="match status" value="1"/>
</dbReference>
<keyword evidence="3 6" id="KW-0694">RNA-binding</keyword>
<dbReference type="InterPro" id="IPR006224">
    <property type="entry name" value="PsdUridine_synth_RluA-like_CS"/>
</dbReference>
<reference evidence="9 10" key="1">
    <citation type="journal article" date="2017" name="Int. J. Syst. Evol. Microbiol.">
        <title>Jeotgalibaca porci sp. nov. and Jeotgalibaca arthritidis sp. nov., isolated from pigs, and emended description of the genus Jeotgalibaca.</title>
        <authorList>
            <person name="Zamora L."/>
            <person name="Perez-Sancho M."/>
            <person name="Dominguez L."/>
            <person name="Fernandez-Garayzabal J.F."/>
            <person name="Vela A.I."/>
        </authorList>
    </citation>
    <scope>NUCLEOTIDE SEQUENCE [LARGE SCALE GENOMIC DNA]</scope>
    <source>
        <strain evidence="9 10">CCUG 69148</strain>
    </source>
</reference>
<dbReference type="InterPro" id="IPR006225">
    <property type="entry name" value="PsdUridine_synth_RluC/D"/>
</dbReference>
<dbReference type="InterPro" id="IPR036986">
    <property type="entry name" value="S4_RNA-bd_sf"/>
</dbReference>
<dbReference type="InterPro" id="IPR002942">
    <property type="entry name" value="S4_RNA-bd"/>
</dbReference>
<feature type="domain" description="RNA-binding S4" evidence="8">
    <location>
        <begin position="15"/>
        <end position="79"/>
    </location>
</feature>
<dbReference type="AlphaFoldDB" id="A0A6G7WES3"/>
<evidence type="ECO:0000259" key="8">
    <source>
        <dbReference type="SMART" id="SM00363"/>
    </source>
</evidence>
<sequence length="303" mass="34207">MEKETHVLKVNNESGRVDKVLSEAYPEYTRSQIQAWIKSNAVLINDKATKANYKVQPGDIISFSEPEVEPLAIEPENIAIEIVYEDDSILIVNKAAGMVVHPSKGHLHGTLVNGLLYHVNGLSDGTNVVRPGIVHRIDKDTSGLLVIAKTNKAHQHLADQFFNHTIEREYVAIVHGEVQHEEGTIDAPIGRMHSNRLKRTVDRDGKSAVTHFNRLEQFHGFTFLSLNLETGRTHQIRVHMDYINHPLVGDPMYGPGEDVDKNGQFLHARVLGFNHPDTDERVRFEAPVPGYFEQRLEQLRKSI</sequence>
<dbReference type="InterPro" id="IPR020103">
    <property type="entry name" value="PsdUridine_synth_cat_dom_sf"/>
</dbReference>
<dbReference type="PROSITE" id="PS01129">
    <property type="entry name" value="PSI_RLU"/>
    <property type="match status" value="1"/>
</dbReference>
<keyword evidence="4 7" id="KW-0413">Isomerase</keyword>
<evidence type="ECO:0000256" key="1">
    <source>
        <dbReference type="ARBA" id="ARBA00000073"/>
    </source>
</evidence>
<comment type="similarity">
    <text evidence="2 7">Belongs to the pseudouridine synthase RluA family.</text>
</comment>
<proteinExistence type="inferred from homology"/>
<evidence type="ECO:0000256" key="5">
    <source>
        <dbReference type="PIRSR" id="PIRSR606225-1"/>
    </source>
</evidence>
<dbReference type="PANTHER" id="PTHR21600:SF44">
    <property type="entry name" value="RIBOSOMAL LARGE SUBUNIT PSEUDOURIDINE SYNTHASE D"/>
    <property type="match status" value="1"/>
</dbReference>
<comment type="function">
    <text evidence="7">Responsible for synthesis of pseudouridine from uracil.</text>
</comment>
<comment type="catalytic activity">
    <reaction evidence="1 7">
        <text>a uridine in RNA = a pseudouridine in RNA</text>
        <dbReference type="Rhea" id="RHEA:48348"/>
        <dbReference type="Rhea" id="RHEA-COMP:12068"/>
        <dbReference type="Rhea" id="RHEA-COMP:12069"/>
        <dbReference type="ChEBI" id="CHEBI:65314"/>
        <dbReference type="ChEBI" id="CHEBI:65315"/>
    </reaction>
</comment>
<dbReference type="SUPFAM" id="SSF55174">
    <property type="entry name" value="Alpha-L RNA-binding motif"/>
    <property type="match status" value="1"/>
</dbReference>
<dbReference type="SUPFAM" id="SSF55120">
    <property type="entry name" value="Pseudouridine synthase"/>
    <property type="match status" value="1"/>
</dbReference>
<evidence type="ECO:0000256" key="3">
    <source>
        <dbReference type="ARBA" id="ARBA00022884"/>
    </source>
</evidence>
<dbReference type="Gene3D" id="3.30.2350.10">
    <property type="entry name" value="Pseudouridine synthase"/>
    <property type="match status" value="1"/>
</dbReference>
<dbReference type="EC" id="5.4.99.-" evidence="7"/>
<evidence type="ECO:0000313" key="9">
    <source>
        <dbReference type="EMBL" id="QIK50733.1"/>
    </source>
</evidence>
<gene>
    <name evidence="9" type="ORF">G7058_00830</name>
</gene>
<dbReference type="InterPro" id="IPR006145">
    <property type="entry name" value="PsdUridine_synth_RsuA/RluA"/>
</dbReference>
<dbReference type="EMBL" id="CP049889">
    <property type="protein sequence ID" value="QIK50733.1"/>
    <property type="molecule type" value="Genomic_DNA"/>
</dbReference>
<dbReference type="PANTHER" id="PTHR21600">
    <property type="entry name" value="MITOCHONDRIAL RNA PSEUDOURIDINE SYNTHASE"/>
    <property type="match status" value="1"/>
</dbReference>
<dbReference type="GO" id="GO:0120159">
    <property type="term" value="F:rRNA pseudouridine synthase activity"/>
    <property type="evidence" value="ECO:0007669"/>
    <property type="project" value="UniProtKB-ARBA"/>
</dbReference>
<evidence type="ECO:0000256" key="7">
    <source>
        <dbReference type="RuleBase" id="RU362028"/>
    </source>
</evidence>
<dbReference type="Pfam" id="PF01479">
    <property type="entry name" value="S4"/>
    <property type="match status" value="1"/>
</dbReference>
<evidence type="ECO:0000313" key="10">
    <source>
        <dbReference type="Proteomes" id="UP000501830"/>
    </source>
</evidence>
<dbReference type="Gene3D" id="3.10.290.10">
    <property type="entry name" value="RNA-binding S4 domain"/>
    <property type="match status" value="1"/>
</dbReference>
<dbReference type="NCBIfam" id="TIGR00005">
    <property type="entry name" value="rluA_subfam"/>
    <property type="match status" value="1"/>
</dbReference>
<dbReference type="CDD" id="cd00165">
    <property type="entry name" value="S4"/>
    <property type="match status" value="1"/>
</dbReference>
<protein>
    <recommendedName>
        <fullName evidence="7">Pseudouridine synthase</fullName>
        <ecNumber evidence="7">5.4.99.-</ecNumber>
    </recommendedName>
</protein>
<dbReference type="RefSeq" id="WP_166061769.1">
    <property type="nucleotide sequence ID" value="NZ_CP049889.1"/>
</dbReference>
<name>A0A6G7WES3_9LACT</name>
<dbReference type="GO" id="GO:0000455">
    <property type="term" value="P:enzyme-directed rRNA pseudouridine synthesis"/>
    <property type="evidence" value="ECO:0007669"/>
    <property type="project" value="TreeGrafter"/>
</dbReference>
<dbReference type="KEGG" id="jpo:G7058_00830"/>
<dbReference type="InterPro" id="IPR050188">
    <property type="entry name" value="RluA_PseudoU_synthase"/>
</dbReference>
<dbReference type="FunFam" id="3.30.2350.10:FF:000006">
    <property type="entry name" value="Pseudouridine synthase"/>
    <property type="match status" value="1"/>
</dbReference>
<evidence type="ECO:0000256" key="4">
    <source>
        <dbReference type="ARBA" id="ARBA00023235"/>
    </source>
</evidence>
<dbReference type="PROSITE" id="PS50889">
    <property type="entry name" value="S4"/>
    <property type="match status" value="1"/>
</dbReference>
<organism evidence="9 10">
    <name type="scientific">Jeotgalibaca porci</name>
    <dbReference type="NCBI Taxonomy" id="1868793"/>
    <lineage>
        <taxon>Bacteria</taxon>
        <taxon>Bacillati</taxon>
        <taxon>Bacillota</taxon>
        <taxon>Bacilli</taxon>
        <taxon>Lactobacillales</taxon>
        <taxon>Carnobacteriaceae</taxon>
        <taxon>Jeotgalibaca</taxon>
    </lineage>
</organism>
<evidence type="ECO:0000256" key="2">
    <source>
        <dbReference type="ARBA" id="ARBA00010876"/>
    </source>
</evidence>
<accession>A0A6G7WES3</accession>
<dbReference type="Proteomes" id="UP000501830">
    <property type="component" value="Chromosome"/>
</dbReference>
<dbReference type="GeneID" id="94551799"/>
<dbReference type="Pfam" id="PF00849">
    <property type="entry name" value="PseudoU_synth_2"/>
    <property type="match status" value="1"/>
</dbReference>
<dbReference type="CDD" id="cd02869">
    <property type="entry name" value="PseudoU_synth_RluA_like"/>
    <property type="match status" value="1"/>
</dbReference>
<dbReference type="GO" id="GO:0003723">
    <property type="term" value="F:RNA binding"/>
    <property type="evidence" value="ECO:0007669"/>
    <property type="project" value="UniProtKB-KW"/>
</dbReference>
<keyword evidence="10" id="KW-1185">Reference proteome</keyword>
<feature type="active site" evidence="5">
    <location>
        <position position="138"/>
    </location>
</feature>
<evidence type="ECO:0000256" key="6">
    <source>
        <dbReference type="PROSITE-ProRule" id="PRU00182"/>
    </source>
</evidence>